<dbReference type="Proteomes" id="UP001501725">
    <property type="component" value="Unassembled WGS sequence"/>
</dbReference>
<dbReference type="InterPro" id="IPR036822">
    <property type="entry name" value="CutC-like_dom_sf"/>
</dbReference>
<evidence type="ECO:0000256" key="2">
    <source>
        <dbReference type="HAMAP-Rule" id="MF_00795"/>
    </source>
</evidence>
<organism evidence="3 4">
    <name type="scientific">Flaviaesturariibacter amylovorans</name>
    <dbReference type="NCBI Taxonomy" id="1084520"/>
    <lineage>
        <taxon>Bacteria</taxon>
        <taxon>Pseudomonadati</taxon>
        <taxon>Bacteroidota</taxon>
        <taxon>Chitinophagia</taxon>
        <taxon>Chitinophagales</taxon>
        <taxon>Chitinophagaceae</taxon>
        <taxon>Flaviaestuariibacter</taxon>
    </lineage>
</organism>
<dbReference type="PANTHER" id="PTHR12598">
    <property type="entry name" value="COPPER HOMEOSTASIS PROTEIN CUTC"/>
    <property type="match status" value="1"/>
</dbReference>
<accession>A0ABP8GUI4</accession>
<comment type="similarity">
    <text evidence="1 2">Belongs to the CutC family.</text>
</comment>
<dbReference type="SUPFAM" id="SSF110395">
    <property type="entry name" value="CutC-like"/>
    <property type="match status" value="1"/>
</dbReference>
<reference evidence="4" key="1">
    <citation type="journal article" date="2019" name="Int. J. Syst. Evol. Microbiol.">
        <title>The Global Catalogue of Microorganisms (GCM) 10K type strain sequencing project: providing services to taxonomists for standard genome sequencing and annotation.</title>
        <authorList>
            <consortium name="The Broad Institute Genomics Platform"/>
            <consortium name="The Broad Institute Genome Sequencing Center for Infectious Disease"/>
            <person name="Wu L."/>
            <person name="Ma J."/>
        </authorList>
    </citation>
    <scope>NUCLEOTIDE SEQUENCE [LARGE SCALE GENOMIC DNA]</scope>
    <source>
        <strain evidence="4">JCM 17919</strain>
    </source>
</reference>
<dbReference type="Pfam" id="PF03932">
    <property type="entry name" value="CutC"/>
    <property type="match status" value="1"/>
</dbReference>
<evidence type="ECO:0000313" key="3">
    <source>
        <dbReference type="EMBL" id="GAA4330081.1"/>
    </source>
</evidence>
<gene>
    <name evidence="2" type="primary">cutC</name>
    <name evidence="3" type="ORF">GCM10023184_21070</name>
</gene>
<evidence type="ECO:0000256" key="1">
    <source>
        <dbReference type="ARBA" id="ARBA00007768"/>
    </source>
</evidence>
<keyword evidence="2" id="KW-0963">Cytoplasm</keyword>
<dbReference type="InterPro" id="IPR005627">
    <property type="entry name" value="CutC-like"/>
</dbReference>
<proteinExistence type="inferred from homology"/>
<dbReference type="CDD" id="cd00945">
    <property type="entry name" value="Aldolase_Class_I"/>
    <property type="match status" value="1"/>
</dbReference>
<dbReference type="Gene3D" id="3.20.20.380">
    <property type="entry name" value="Copper homeostasis (CutC) domain"/>
    <property type="match status" value="1"/>
</dbReference>
<dbReference type="HAMAP" id="MF_00795">
    <property type="entry name" value="CutC"/>
    <property type="match status" value="1"/>
</dbReference>
<protein>
    <recommendedName>
        <fullName evidence="2">PF03932 family protein CutC</fullName>
    </recommendedName>
</protein>
<name>A0ABP8GUI4_9BACT</name>
<comment type="caution">
    <text evidence="2">Once thought to be involved in copper homeostasis, experiments in E.coli have shown this is not the case.</text>
</comment>
<dbReference type="RefSeq" id="WP_345255638.1">
    <property type="nucleotide sequence ID" value="NZ_BAABGY010000007.1"/>
</dbReference>
<comment type="caution">
    <text evidence="3">The sequence shown here is derived from an EMBL/GenBank/DDBJ whole genome shotgun (WGS) entry which is preliminary data.</text>
</comment>
<sequence>MSTYTIEIATTDIPTTEAAVAGGADRIELCSALSEGGLTPSHGVIRSCRDRFNVALFPIIRPRGGDFLYSDDELAAMLTDVQLCKALGCDGVVLGALDASGNLPLPALARLVNAAYPMEVTFHRAFDRCRDPFAALEQLIELGVQRILTSGQQRTAPEGAALIRQLREAADERIVLMPGSGVRADNIKALAEATGCTEFHSSLRGRTESGMQFRHPSFADTDFVRDAIDAAAVRELRNALES</sequence>
<evidence type="ECO:0000313" key="4">
    <source>
        <dbReference type="Proteomes" id="UP001501725"/>
    </source>
</evidence>
<dbReference type="EMBL" id="BAABGY010000007">
    <property type="protein sequence ID" value="GAA4330081.1"/>
    <property type="molecule type" value="Genomic_DNA"/>
</dbReference>
<keyword evidence="4" id="KW-1185">Reference proteome</keyword>
<dbReference type="PANTHER" id="PTHR12598:SF0">
    <property type="entry name" value="COPPER HOMEOSTASIS PROTEIN CUTC HOMOLOG"/>
    <property type="match status" value="1"/>
</dbReference>
<comment type="subcellular location">
    <subcellularLocation>
        <location evidence="2">Cytoplasm</location>
    </subcellularLocation>
</comment>